<keyword evidence="1" id="KW-0812">Transmembrane</keyword>
<gene>
    <name evidence="2" type="ORF">SARC_06286</name>
</gene>
<keyword evidence="1" id="KW-0472">Membrane</keyword>
<keyword evidence="3" id="KW-1185">Reference proteome</keyword>
<name>A0A0L0FXU3_9EUKA</name>
<keyword evidence="1" id="KW-1133">Transmembrane helix</keyword>
<dbReference type="AlphaFoldDB" id="A0A0L0FXU3"/>
<protein>
    <submittedName>
        <fullName evidence="2">Uncharacterized protein</fullName>
    </submittedName>
</protein>
<feature type="transmembrane region" description="Helical" evidence="1">
    <location>
        <begin position="72"/>
        <end position="93"/>
    </location>
</feature>
<evidence type="ECO:0000313" key="2">
    <source>
        <dbReference type="EMBL" id="KNC81381.1"/>
    </source>
</evidence>
<feature type="transmembrane region" description="Helical" evidence="1">
    <location>
        <begin position="37"/>
        <end position="60"/>
    </location>
</feature>
<sequence length="159" mass="16904">MSGYCIKLPAQQRTSFVAVDTCQPYGLDLLSDWPNPSWAACVILTGVGVVYSLVPAVGGIINRYIIRALDPFITICCAFNTFLFFLVCVIFPAELHNMVGVPAIGEVTACWDGGSYSPGSYCSYASGYGAMWGCFIISLATTGCFGYSAYFVSGSGAFA</sequence>
<reference evidence="2 3" key="1">
    <citation type="submission" date="2011-02" db="EMBL/GenBank/DDBJ databases">
        <title>The Genome Sequence of Sphaeroforma arctica JP610.</title>
        <authorList>
            <consortium name="The Broad Institute Genome Sequencing Platform"/>
            <person name="Russ C."/>
            <person name="Cuomo C."/>
            <person name="Young S.K."/>
            <person name="Zeng Q."/>
            <person name="Gargeya S."/>
            <person name="Alvarado L."/>
            <person name="Berlin A."/>
            <person name="Chapman S.B."/>
            <person name="Chen Z."/>
            <person name="Freedman E."/>
            <person name="Gellesch M."/>
            <person name="Goldberg J."/>
            <person name="Griggs A."/>
            <person name="Gujja S."/>
            <person name="Heilman E."/>
            <person name="Heiman D."/>
            <person name="Howarth C."/>
            <person name="Mehta T."/>
            <person name="Neiman D."/>
            <person name="Pearson M."/>
            <person name="Roberts A."/>
            <person name="Saif S."/>
            <person name="Shea T."/>
            <person name="Shenoy N."/>
            <person name="Sisk P."/>
            <person name="Stolte C."/>
            <person name="Sykes S."/>
            <person name="White J."/>
            <person name="Yandava C."/>
            <person name="Burger G."/>
            <person name="Gray M.W."/>
            <person name="Holland P.W.H."/>
            <person name="King N."/>
            <person name="Lang F.B.F."/>
            <person name="Roger A.J."/>
            <person name="Ruiz-Trillo I."/>
            <person name="Haas B."/>
            <person name="Nusbaum C."/>
            <person name="Birren B."/>
        </authorList>
    </citation>
    <scope>NUCLEOTIDE SEQUENCE [LARGE SCALE GENOMIC DNA]</scope>
    <source>
        <strain evidence="2 3">JP610</strain>
    </source>
</reference>
<evidence type="ECO:0000256" key="1">
    <source>
        <dbReference type="SAM" id="Phobius"/>
    </source>
</evidence>
<evidence type="ECO:0000313" key="3">
    <source>
        <dbReference type="Proteomes" id="UP000054560"/>
    </source>
</evidence>
<dbReference type="GeneID" id="25906790"/>
<organism evidence="2 3">
    <name type="scientific">Sphaeroforma arctica JP610</name>
    <dbReference type="NCBI Taxonomy" id="667725"/>
    <lineage>
        <taxon>Eukaryota</taxon>
        <taxon>Ichthyosporea</taxon>
        <taxon>Ichthyophonida</taxon>
        <taxon>Sphaeroforma</taxon>
    </lineage>
</organism>
<dbReference type="EMBL" id="KQ242038">
    <property type="protein sequence ID" value="KNC81381.1"/>
    <property type="molecule type" value="Genomic_DNA"/>
</dbReference>
<accession>A0A0L0FXU3</accession>
<feature type="transmembrane region" description="Helical" evidence="1">
    <location>
        <begin position="130"/>
        <end position="152"/>
    </location>
</feature>
<dbReference type="Proteomes" id="UP000054560">
    <property type="component" value="Unassembled WGS sequence"/>
</dbReference>
<dbReference type="RefSeq" id="XP_014155283.1">
    <property type="nucleotide sequence ID" value="XM_014299808.1"/>
</dbReference>
<proteinExistence type="predicted"/>